<sequence length="66" mass="7720">KYIRNHFLITFKRDYLYKHTKADRRIVADGNLFTHAGNAVINTLLYARSNRRTNFGVFKKTIMASA</sequence>
<organism evidence="1 2">
    <name type="scientific">Choiromyces venosus 120613-1</name>
    <dbReference type="NCBI Taxonomy" id="1336337"/>
    <lineage>
        <taxon>Eukaryota</taxon>
        <taxon>Fungi</taxon>
        <taxon>Dikarya</taxon>
        <taxon>Ascomycota</taxon>
        <taxon>Pezizomycotina</taxon>
        <taxon>Pezizomycetes</taxon>
        <taxon>Pezizales</taxon>
        <taxon>Tuberaceae</taxon>
        <taxon>Choiromyces</taxon>
    </lineage>
</organism>
<dbReference type="EMBL" id="ML120366">
    <property type="protein sequence ID" value="RPB02816.1"/>
    <property type="molecule type" value="Genomic_DNA"/>
</dbReference>
<dbReference type="AlphaFoldDB" id="A0A3N4JWU0"/>
<name>A0A3N4JWU0_9PEZI</name>
<keyword evidence="2" id="KW-1185">Reference proteome</keyword>
<protein>
    <submittedName>
        <fullName evidence="1">Uncharacterized protein</fullName>
    </submittedName>
</protein>
<feature type="non-terminal residue" evidence="1">
    <location>
        <position position="1"/>
    </location>
</feature>
<proteinExistence type="predicted"/>
<accession>A0A3N4JWU0</accession>
<reference evidence="1 2" key="1">
    <citation type="journal article" date="2018" name="Nat. Ecol. Evol.">
        <title>Pezizomycetes genomes reveal the molecular basis of ectomycorrhizal truffle lifestyle.</title>
        <authorList>
            <person name="Murat C."/>
            <person name="Payen T."/>
            <person name="Noel B."/>
            <person name="Kuo A."/>
            <person name="Morin E."/>
            <person name="Chen J."/>
            <person name="Kohler A."/>
            <person name="Krizsan K."/>
            <person name="Balestrini R."/>
            <person name="Da Silva C."/>
            <person name="Montanini B."/>
            <person name="Hainaut M."/>
            <person name="Levati E."/>
            <person name="Barry K.W."/>
            <person name="Belfiori B."/>
            <person name="Cichocki N."/>
            <person name="Clum A."/>
            <person name="Dockter R.B."/>
            <person name="Fauchery L."/>
            <person name="Guy J."/>
            <person name="Iotti M."/>
            <person name="Le Tacon F."/>
            <person name="Lindquist E.A."/>
            <person name="Lipzen A."/>
            <person name="Malagnac F."/>
            <person name="Mello A."/>
            <person name="Molinier V."/>
            <person name="Miyauchi S."/>
            <person name="Poulain J."/>
            <person name="Riccioni C."/>
            <person name="Rubini A."/>
            <person name="Sitrit Y."/>
            <person name="Splivallo R."/>
            <person name="Traeger S."/>
            <person name="Wang M."/>
            <person name="Zifcakova L."/>
            <person name="Wipf D."/>
            <person name="Zambonelli A."/>
            <person name="Paolocci F."/>
            <person name="Nowrousian M."/>
            <person name="Ottonello S."/>
            <person name="Baldrian P."/>
            <person name="Spatafora J.W."/>
            <person name="Henrissat B."/>
            <person name="Nagy L.G."/>
            <person name="Aury J.M."/>
            <person name="Wincker P."/>
            <person name="Grigoriev I.V."/>
            <person name="Bonfante P."/>
            <person name="Martin F.M."/>
        </authorList>
    </citation>
    <scope>NUCLEOTIDE SEQUENCE [LARGE SCALE GENOMIC DNA]</scope>
    <source>
        <strain evidence="1 2">120613-1</strain>
    </source>
</reference>
<evidence type="ECO:0000313" key="2">
    <source>
        <dbReference type="Proteomes" id="UP000276215"/>
    </source>
</evidence>
<dbReference type="Proteomes" id="UP000276215">
    <property type="component" value="Unassembled WGS sequence"/>
</dbReference>
<dbReference type="OrthoDB" id="4489621at2759"/>
<gene>
    <name evidence="1" type="ORF">L873DRAFT_1672800</name>
</gene>
<evidence type="ECO:0000313" key="1">
    <source>
        <dbReference type="EMBL" id="RPB02816.1"/>
    </source>
</evidence>